<organism evidence="2 3">
    <name type="scientific">Thermoactinomyces intermedius</name>
    <dbReference type="NCBI Taxonomy" id="2024"/>
    <lineage>
        <taxon>Bacteria</taxon>
        <taxon>Bacillati</taxon>
        <taxon>Bacillota</taxon>
        <taxon>Bacilli</taxon>
        <taxon>Bacillales</taxon>
        <taxon>Thermoactinomycetaceae</taxon>
        <taxon>Thermoactinomyces</taxon>
    </lineage>
</organism>
<dbReference type="GO" id="GO:0032259">
    <property type="term" value="P:methylation"/>
    <property type="evidence" value="ECO:0007669"/>
    <property type="project" value="UniProtKB-KW"/>
</dbReference>
<dbReference type="RefSeq" id="WP_181732270.1">
    <property type="nucleotide sequence ID" value="NZ_JACEIR010000006.1"/>
</dbReference>
<evidence type="ECO:0000259" key="1">
    <source>
        <dbReference type="Pfam" id="PF13649"/>
    </source>
</evidence>
<keyword evidence="3" id="KW-1185">Reference proteome</keyword>
<keyword evidence="2" id="KW-0808">Transferase</keyword>
<proteinExistence type="predicted"/>
<dbReference type="PANTHER" id="PTHR43591">
    <property type="entry name" value="METHYLTRANSFERASE"/>
    <property type="match status" value="1"/>
</dbReference>
<sequence>MPQWYEESFGEDYLIVYKHRNQQDASKEVEQAAKWLNLTRDDLILDLCCGMGRHSISLKRRGYQVAGLDLSAVLLKKALEQSEGLAIPFIRADMRTLPFVDGSFDVVLNLFTSFGYFQEDADNERVLSEIARVLKPGGRFLIDFLNRTSVEKNLIPESRRQVDGRWIKEKRWIEGDFVCKSIELSDERGKRTYQERVKMYDYEQLISMLEKYSLTCQQVYSDFNGEPYSPEGKRMIVTGCVKK</sequence>
<evidence type="ECO:0000313" key="3">
    <source>
        <dbReference type="Proteomes" id="UP000633619"/>
    </source>
</evidence>
<dbReference type="GO" id="GO:0008168">
    <property type="term" value="F:methyltransferase activity"/>
    <property type="evidence" value="ECO:0007669"/>
    <property type="project" value="UniProtKB-KW"/>
</dbReference>
<feature type="domain" description="Methyltransferase" evidence="1">
    <location>
        <begin position="44"/>
        <end position="138"/>
    </location>
</feature>
<dbReference type="AlphaFoldDB" id="A0A8I1DCR7"/>
<evidence type="ECO:0000313" key="2">
    <source>
        <dbReference type="EMBL" id="MBH8595768.1"/>
    </source>
</evidence>
<accession>A0A8I1DCR7</accession>
<dbReference type="Proteomes" id="UP000633619">
    <property type="component" value="Unassembled WGS sequence"/>
</dbReference>
<dbReference type="CDD" id="cd02440">
    <property type="entry name" value="AdoMet_MTases"/>
    <property type="match status" value="1"/>
</dbReference>
<name>A0A8I1DCR7_THEIN</name>
<dbReference type="EMBL" id="JAECVW010000006">
    <property type="protein sequence ID" value="MBH8595768.1"/>
    <property type="molecule type" value="Genomic_DNA"/>
</dbReference>
<dbReference type="Pfam" id="PF13649">
    <property type="entry name" value="Methyltransf_25"/>
    <property type="match status" value="1"/>
</dbReference>
<keyword evidence="2" id="KW-0489">Methyltransferase</keyword>
<protein>
    <submittedName>
        <fullName evidence="2">Class I SAM-dependent methyltransferase</fullName>
    </submittedName>
</protein>
<reference evidence="2 3" key="1">
    <citation type="submission" date="2020-12" db="EMBL/GenBank/DDBJ databases">
        <title>WGS of Thermoactinomyces spp.</title>
        <authorList>
            <person name="Cheng K."/>
        </authorList>
    </citation>
    <scope>NUCLEOTIDE SEQUENCE [LARGE SCALE GENOMIC DNA]</scope>
    <source>
        <strain evidence="3">CICC 10671\DSM 43846</strain>
    </source>
</reference>
<dbReference type="Gene3D" id="2.20.25.110">
    <property type="entry name" value="S-adenosyl-L-methionine-dependent methyltransferases"/>
    <property type="match status" value="1"/>
</dbReference>
<dbReference type="InterPro" id="IPR041698">
    <property type="entry name" value="Methyltransf_25"/>
</dbReference>
<comment type="caution">
    <text evidence="2">The sequence shown here is derived from an EMBL/GenBank/DDBJ whole genome shotgun (WGS) entry which is preliminary data.</text>
</comment>
<dbReference type="Gene3D" id="3.40.50.150">
    <property type="entry name" value="Vaccinia Virus protein VP39"/>
    <property type="match status" value="1"/>
</dbReference>
<dbReference type="PANTHER" id="PTHR43591:SF110">
    <property type="entry name" value="RHODANESE DOMAIN-CONTAINING PROTEIN"/>
    <property type="match status" value="1"/>
</dbReference>
<dbReference type="SUPFAM" id="SSF53335">
    <property type="entry name" value="S-adenosyl-L-methionine-dependent methyltransferases"/>
    <property type="match status" value="1"/>
</dbReference>
<gene>
    <name evidence="2" type="ORF">I8U20_10540</name>
</gene>
<dbReference type="InterPro" id="IPR029063">
    <property type="entry name" value="SAM-dependent_MTases_sf"/>
</dbReference>